<dbReference type="AlphaFoldDB" id="A0A0D2GJ90"/>
<comment type="caution">
    <text evidence="3">The sequence shown here is derived from an EMBL/GenBank/DDBJ whole genome shotgun (WGS) entry which is preliminary data.</text>
</comment>
<keyword evidence="1" id="KW-0802">TPR repeat</keyword>
<evidence type="ECO:0000313" key="4">
    <source>
        <dbReference type="Proteomes" id="UP000032233"/>
    </source>
</evidence>
<reference evidence="3 4" key="1">
    <citation type="submission" date="2013-11" db="EMBL/GenBank/DDBJ databases">
        <title>Metagenomic analysis of a methanogenic consortium involved in long chain n-alkane degradation.</title>
        <authorList>
            <person name="Davidova I.A."/>
            <person name="Callaghan A.V."/>
            <person name="Wawrik B."/>
            <person name="Pruitt S."/>
            <person name="Marks C."/>
            <person name="Duncan K.E."/>
            <person name="Suflita J.M."/>
        </authorList>
    </citation>
    <scope>NUCLEOTIDE SEQUENCE [LARGE SCALE GENOMIC DNA]</scope>
    <source>
        <strain evidence="3 4">SPR</strain>
    </source>
</reference>
<feature type="repeat" description="TPR" evidence="1">
    <location>
        <begin position="340"/>
        <end position="373"/>
    </location>
</feature>
<proteinExistence type="predicted"/>
<dbReference type="Gene3D" id="1.25.40.10">
    <property type="entry name" value="Tetratricopeptide repeat domain"/>
    <property type="match status" value="4"/>
</dbReference>
<protein>
    <submittedName>
        <fullName evidence="3">Uncharacterized protein</fullName>
    </submittedName>
</protein>
<dbReference type="Pfam" id="PF13432">
    <property type="entry name" value="TPR_16"/>
    <property type="match status" value="1"/>
</dbReference>
<dbReference type="PANTHER" id="PTHR23082:SF0">
    <property type="entry name" value="GENERAL TRANSCRIPTION FACTOR 3C POLYPEPTIDE 3"/>
    <property type="match status" value="1"/>
</dbReference>
<dbReference type="SMART" id="SM00028">
    <property type="entry name" value="TPR"/>
    <property type="match status" value="5"/>
</dbReference>
<keyword evidence="4" id="KW-1185">Reference proteome</keyword>
<sequence>MRHRLFLLCAVIFCLALTGLCGAAQGRDASLMLAAQDAPRLKWVELSIGGRPVSIKAGGVLALHPDAPFMVIKAASDSWLNLGLSYHLADRPMIDLNQYHTLAEIYGDKIFDLESITLKVFKDGQSLGQVRLVPRLLPIDWLRRAENTTSLADKIRYTKKAAGLTPDNRLLMMRLLDLLLEAKQFKEAAEILEPLTRANDDRELLLRLAGLYHDMGRDVKEADTLTRLMNAGQGSPEIIDRLTTLYEKLGRWQEAAALMPQLLKDKKGRERAKSYRRLAEALQRAGREKEALSAWQEAAKLNPDDPDLWRRLARMKAKEGDKAGLLDALKKASDLNPKDKSLHLELAEALLQKGDKTQAALALEKALELTPQDVGIMLRLAGLYQEQEDREALASVYERLTQVKKDDPDLHYNLAVLTMEMGDYQQALVSLEAASRLKPKDGEIGFLLLETLLQLKRWDRASKLADQMLKQKVDPIKLVNQVHDPLLEHRPEKLANILDLALKASPKTKNLYKLRASLALDLKDSKTAIKVLAKAFKALPKELDLAWDLANLYEAQDQDSEALDVLGHILDKDPDYQGAQERYLQIKTRLMAQKNHKKTR</sequence>
<organism evidence="3 4">
    <name type="scientific">Dethiosulfatarculus sandiegensis</name>
    <dbReference type="NCBI Taxonomy" id="1429043"/>
    <lineage>
        <taxon>Bacteria</taxon>
        <taxon>Pseudomonadati</taxon>
        <taxon>Thermodesulfobacteriota</taxon>
        <taxon>Desulfarculia</taxon>
        <taxon>Desulfarculales</taxon>
        <taxon>Desulfarculaceae</taxon>
        <taxon>Dethiosulfatarculus</taxon>
    </lineage>
</organism>
<dbReference type="InterPro" id="IPR019734">
    <property type="entry name" value="TPR_rpt"/>
</dbReference>
<dbReference type="GO" id="GO:0006383">
    <property type="term" value="P:transcription by RNA polymerase III"/>
    <property type="evidence" value="ECO:0007669"/>
    <property type="project" value="InterPro"/>
</dbReference>
<dbReference type="InterPro" id="IPR011990">
    <property type="entry name" value="TPR-like_helical_dom_sf"/>
</dbReference>
<dbReference type="PROSITE" id="PS50005">
    <property type="entry name" value="TPR"/>
    <property type="match status" value="3"/>
</dbReference>
<evidence type="ECO:0000313" key="3">
    <source>
        <dbReference type="EMBL" id="KIX14862.1"/>
    </source>
</evidence>
<dbReference type="Pfam" id="PF14559">
    <property type="entry name" value="TPR_19"/>
    <property type="match status" value="2"/>
</dbReference>
<dbReference type="InterPro" id="IPR039340">
    <property type="entry name" value="Tfc4/TFIIIC-102/Sfc4"/>
</dbReference>
<dbReference type="STRING" id="1429043.X474_06870"/>
<dbReference type="Pfam" id="PF13176">
    <property type="entry name" value="TPR_7"/>
    <property type="match status" value="1"/>
</dbReference>
<evidence type="ECO:0000256" key="1">
    <source>
        <dbReference type="PROSITE-ProRule" id="PRU00339"/>
    </source>
</evidence>
<accession>A0A0D2GJ90</accession>
<feature type="repeat" description="TPR" evidence="1">
    <location>
        <begin position="408"/>
        <end position="441"/>
    </location>
</feature>
<gene>
    <name evidence="3" type="ORF">X474_06870</name>
</gene>
<evidence type="ECO:0000256" key="2">
    <source>
        <dbReference type="SAM" id="SignalP"/>
    </source>
</evidence>
<name>A0A0D2GJ90_9BACT</name>
<dbReference type="Pfam" id="PF13428">
    <property type="entry name" value="TPR_14"/>
    <property type="match status" value="1"/>
</dbReference>
<dbReference type="EMBL" id="AZAC01000008">
    <property type="protein sequence ID" value="KIX14862.1"/>
    <property type="molecule type" value="Genomic_DNA"/>
</dbReference>
<feature type="signal peptide" evidence="2">
    <location>
        <begin position="1"/>
        <end position="23"/>
    </location>
</feature>
<dbReference type="PANTHER" id="PTHR23082">
    <property type="entry name" value="TRANSCRIPTION INITIATION FACTOR IIIC TFIIIC , POLYPEPTIDE 3-RELATED"/>
    <property type="match status" value="1"/>
</dbReference>
<feature type="chain" id="PRO_5002258648" evidence="2">
    <location>
        <begin position="24"/>
        <end position="600"/>
    </location>
</feature>
<dbReference type="SUPFAM" id="SSF48452">
    <property type="entry name" value="TPR-like"/>
    <property type="match status" value="3"/>
</dbReference>
<dbReference type="InParanoid" id="A0A0D2GJ90"/>
<feature type="repeat" description="TPR" evidence="1">
    <location>
        <begin position="272"/>
        <end position="305"/>
    </location>
</feature>
<dbReference type="Proteomes" id="UP000032233">
    <property type="component" value="Unassembled WGS sequence"/>
</dbReference>
<dbReference type="GO" id="GO:0000127">
    <property type="term" value="C:transcription factor TFIIIC complex"/>
    <property type="evidence" value="ECO:0007669"/>
    <property type="project" value="TreeGrafter"/>
</dbReference>
<keyword evidence="2" id="KW-0732">Signal</keyword>